<accession>A0A821U718</accession>
<evidence type="ECO:0000313" key="3">
    <source>
        <dbReference type="Proteomes" id="UP000663880"/>
    </source>
</evidence>
<protein>
    <submittedName>
        <fullName evidence="2">Uncharacterized protein</fullName>
    </submittedName>
</protein>
<name>A0A821U718_9NEOP</name>
<dbReference type="Proteomes" id="UP000663880">
    <property type="component" value="Unassembled WGS sequence"/>
</dbReference>
<dbReference type="OrthoDB" id="6621861at2759"/>
<feature type="signal peptide" evidence="1">
    <location>
        <begin position="1"/>
        <end position="18"/>
    </location>
</feature>
<reference evidence="2" key="1">
    <citation type="submission" date="2021-02" db="EMBL/GenBank/DDBJ databases">
        <authorList>
            <person name="Steward A R."/>
        </authorList>
    </citation>
    <scope>NUCLEOTIDE SEQUENCE</scope>
</reference>
<feature type="chain" id="PRO_5032376527" evidence="1">
    <location>
        <begin position="19"/>
        <end position="198"/>
    </location>
</feature>
<proteinExistence type="predicted"/>
<sequence>MSQYVLIVAYLLVRLATCAPSPLQMKIECGSDENRSSAKSKSGELSNGNTDLDMDSFCNLIQKAIPKAIEDGKFIIEPNNDNDLTVDSNNIISSAVSPPSGFIPRFSKPKVSKLKIPRLNSPRLKPLEIGKAPKVGAPMKLSMLRKVLDEETSAERMERFKNGVQKMLHVVKVLGQIDQYLSERTRIVIDKLSKTFME</sequence>
<gene>
    <name evidence="2" type="ORF">PMACD_LOCUS9956</name>
</gene>
<dbReference type="EMBL" id="CAJOBZ010000029">
    <property type="protein sequence ID" value="CAF4885062.1"/>
    <property type="molecule type" value="Genomic_DNA"/>
</dbReference>
<keyword evidence="1" id="KW-0732">Signal</keyword>
<evidence type="ECO:0000313" key="2">
    <source>
        <dbReference type="EMBL" id="CAF4885062.1"/>
    </source>
</evidence>
<evidence type="ECO:0000256" key="1">
    <source>
        <dbReference type="SAM" id="SignalP"/>
    </source>
</evidence>
<keyword evidence="3" id="KW-1185">Reference proteome</keyword>
<comment type="caution">
    <text evidence="2">The sequence shown here is derived from an EMBL/GenBank/DDBJ whole genome shotgun (WGS) entry which is preliminary data.</text>
</comment>
<organism evidence="2 3">
    <name type="scientific">Pieris macdunnoughi</name>
    <dbReference type="NCBI Taxonomy" id="345717"/>
    <lineage>
        <taxon>Eukaryota</taxon>
        <taxon>Metazoa</taxon>
        <taxon>Ecdysozoa</taxon>
        <taxon>Arthropoda</taxon>
        <taxon>Hexapoda</taxon>
        <taxon>Insecta</taxon>
        <taxon>Pterygota</taxon>
        <taxon>Neoptera</taxon>
        <taxon>Endopterygota</taxon>
        <taxon>Lepidoptera</taxon>
        <taxon>Glossata</taxon>
        <taxon>Ditrysia</taxon>
        <taxon>Papilionoidea</taxon>
        <taxon>Pieridae</taxon>
        <taxon>Pierinae</taxon>
        <taxon>Pieris</taxon>
    </lineage>
</organism>
<dbReference type="AlphaFoldDB" id="A0A821U718"/>